<evidence type="ECO:0000256" key="5">
    <source>
        <dbReference type="SAM" id="Phobius"/>
    </source>
</evidence>
<dbReference type="AlphaFoldDB" id="A0A834I0H1"/>
<feature type="compositionally biased region" description="Low complexity" evidence="4">
    <location>
        <begin position="16"/>
        <end position="29"/>
    </location>
</feature>
<accession>A0A834I0H1</accession>
<dbReference type="SUPFAM" id="SSF55846">
    <property type="entry name" value="N-acetylmuramoyl-L-alanine amidase-like"/>
    <property type="match status" value="2"/>
</dbReference>
<evidence type="ECO:0000259" key="7">
    <source>
        <dbReference type="SMART" id="SM00701"/>
    </source>
</evidence>
<organism evidence="8 9">
    <name type="scientific">Rhynchophorus ferrugineus</name>
    <name type="common">Red palm weevil</name>
    <name type="synonym">Curculio ferrugineus</name>
    <dbReference type="NCBI Taxonomy" id="354439"/>
    <lineage>
        <taxon>Eukaryota</taxon>
        <taxon>Metazoa</taxon>
        <taxon>Ecdysozoa</taxon>
        <taxon>Arthropoda</taxon>
        <taxon>Hexapoda</taxon>
        <taxon>Insecta</taxon>
        <taxon>Pterygota</taxon>
        <taxon>Neoptera</taxon>
        <taxon>Endopterygota</taxon>
        <taxon>Coleoptera</taxon>
        <taxon>Polyphaga</taxon>
        <taxon>Cucujiformia</taxon>
        <taxon>Curculionidae</taxon>
        <taxon>Dryophthorinae</taxon>
        <taxon>Rhynchophorus</taxon>
    </lineage>
</organism>
<feature type="domain" description="N-acetylmuramoyl-L-alanine amidase" evidence="6">
    <location>
        <begin position="361"/>
        <end position="496"/>
    </location>
</feature>
<keyword evidence="5" id="KW-1133">Transmembrane helix</keyword>
<keyword evidence="5" id="KW-0472">Membrane</keyword>
<proteinExistence type="inferred from homology"/>
<keyword evidence="9" id="KW-1185">Reference proteome</keyword>
<dbReference type="GO" id="GO:0009253">
    <property type="term" value="P:peptidoglycan catabolic process"/>
    <property type="evidence" value="ECO:0007669"/>
    <property type="project" value="InterPro"/>
</dbReference>
<evidence type="ECO:0000256" key="4">
    <source>
        <dbReference type="SAM" id="MobiDB-lite"/>
    </source>
</evidence>
<evidence type="ECO:0000256" key="1">
    <source>
        <dbReference type="ARBA" id="ARBA00007553"/>
    </source>
</evidence>
<dbReference type="SMART" id="SM00701">
    <property type="entry name" value="PGRP"/>
    <property type="match status" value="2"/>
</dbReference>
<evidence type="ECO:0000256" key="3">
    <source>
        <dbReference type="ARBA" id="ARBA00022859"/>
    </source>
</evidence>
<dbReference type="InterPro" id="IPR002502">
    <property type="entry name" value="Amidase_domain"/>
</dbReference>
<dbReference type="OrthoDB" id="10001926at2759"/>
<comment type="similarity">
    <text evidence="1">Belongs to the N-acetylmuramoyl-L-alanine amidase 2 family.</text>
</comment>
<keyword evidence="2" id="KW-0399">Innate immunity</keyword>
<feature type="transmembrane region" description="Helical" evidence="5">
    <location>
        <begin position="75"/>
        <end position="98"/>
    </location>
</feature>
<name>A0A834I0H1_RHYFE</name>
<dbReference type="Pfam" id="PF01510">
    <property type="entry name" value="Amidase_2"/>
    <property type="match status" value="2"/>
</dbReference>
<dbReference type="Gene3D" id="3.40.80.10">
    <property type="entry name" value="Peptidoglycan recognition protein-like"/>
    <property type="match status" value="2"/>
</dbReference>
<dbReference type="EMBL" id="JAACXV010014319">
    <property type="protein sequence ID" value="KAF7268585.1"/>
    <property type="molecule type" value="Genomic_DNA"/>
</dbReference>
<protein>
    <submittedName>
        <fullName evidence="8">Uncharacterized protein</fullName>
    </submittedName>
</protein>
<dbReference type="SMART" id="SM00644">
    <property type="entry name" value="Ami_2"/>
    <property type="match status" value="1"/>
</dbReference>
<dbReference type="GO" id="GO:0008745">
    <property type="term" value="F:N-acetylmuramoyl-L-alanine amidase activity"/>
    <property type="evidence" value="ECO:0007669"/>
    <property type="project" value="InterPro"/>
</dbReference>
<dbReference type="InterPro" id="IPR036505">
    <property type="entry name" value="Amidase/PGRP_sf"/>
</dbReference>
<dbReference type="Proteomes" id="UP000625711">
    <property type="component" value="Unassembled WGS sequence"/>
</dbReference>
<evidence type="ECO:0000313" key="9">
    <source>
        <dbReference type="Proteomes" id="UP000625711"/>
    </source>
</evidence>
<dbReference type="GO" id="GO:0045087">
    <property type="term" value="P:innate immune response"/>
    <property type="evidence" value="ECO:0007669"/>
    <property type="project" value="UniProtKB-KW"/>
</dbReference>
<evidence type="ECO:0000313" key="8">
    <source>
        <dbReference type="EMBL" id="KAF7268585.1"/>
    </source>
</evidence>
<keyword evidence="5" id="KW-0812">Transmembrane</keyword>
<feature type="transmembrane region" description="Helical" evidence="5">
    <location>
        <begin position="304"/>
        <end position="326"/>
    </location>
</feature>
<dbReference type="InterPro" id="IPR006619">
    <property type="entry name" value="PGRP_domain_met/bac"/>
</dbReference>
<feature type="domain" description="Peptidoglycan recognition protein family" evidence="7">
    <location>
        <begin position="350"/>
        <end position="490"/>
    </location>
</feature>
<reference evidence="8" key="1">
    <citation type="submission" date="2020-08" db="EMBL/GenBank/DDBJ databases">
        <title>Genome sequencing and assembly of the red palm weevil Rhynchophorus ferrugineus.</title>
        <authorList>
            <person name="Dias G.B."/>
            <person name="Bergman C.M."/>
            <person name="Manee M."/>
        </authorList>
    </citation>
    <scope>NUCLEOTIDE SEQUENCE</scope>
    <source>
        <strain evidence="8">AA-2017</strain>
        <tissue evidence="8">Whole larva</tissue>
    </source>
</reference>
<gene>
    <name evidence="8" type="ORF">GWI33_018333</name>
</gene>
<dbReference type="PANTHER" id="PTHR11022:SF41">
    <property type="entry name" value="PEPTIDOGLYCAN-RECOGNITION PROTEIN LC-RELATED"/>
    <property type="match status" value="1"/>
</dbReference>
<keyword evidence="3" id="KW-0391">Immunity</keyword>
<dbReference type="CDD" id="cd06583">
    <property type="entry name" value="PGRP"/>
    <property type="match status" value="2"/>
</dbReference>
<feature type="domain" description="Peptidoglycan recognition protein family" evidence="7">
    <location>
        <begin position="125"/>
        <end position="263"/>
    </location>
</feature>
<dbReference type="GO" id="GO:0008270">
    <property type="term" value="F:zinc ion binding"/>
    <property type="evidence" value="ECO:0007669"/>
    <property type="project" value="InterPro"/>
</dbReference>
<feature type="region of interest" description="Disordered" evidence="4">
    <location>
        <begin position="1"/>
        <end position="35"/>
    </location>
</feature>
<sequence>MQSPVEMGQEKRCAAVSSSTTGNSVGVVSKKTPPQGDDAPLYRHVLNAQNRLIEQQATLIDRLTGLAPPKNVDRFPYLVLVSIFFVFVLVTFVTFAVLRHVLAPARPPLSATLPVPQVNTRLNGHPVYSKSDWGGAAAGGALPVLRGATLLVIISHSDTDSCFDFDQCVPLLQRIQFRSLKRGHSDIEYNFLVSDRGDIYEGRGWRHENAIRAGSISVCFLGDFNKIKPSGNATDAVKSLIDEGLRSGFVSKTYKLVGENQTSPRRFYSPGINVVNEIVNTCTDVALKKPTDITDILRQKSFKIWSLAFLMVLVVVALSLVFYLPLSLSPNPSSPIIPSSGHSDDLGDGIQIIQRHEWSARDPLNVTKISEPPKIVRIMHTAGFKCNSYQKCATQVLALQGWQVSSQGMPDVAYNYLIGGDGNVYVGRGADVQNEWMPNAIDIVYIGNYLSPYDQLTDKMEKAGRRLIARLRAEGKITQDYVVIAQNQTVNTQSPGENIFKEIIKWPHYDPSIYF</sequence>
<evidence type="ECO:0000256" key="2">
    <source>
        <dbReference type="ARBA" id="ARBA00022588"/>
    </source>
</evidence>
<comment type="caution">
    <text evidence="8">The sequence shown here is derived from an EMBL/GenBank/DDBJ whole genome shotgun (WGS) entry which is preliminary data.</text>
</comment>
<evidence type="ECO:0000259" key="6">
    <source>
        <dbReference type="SMART" id="SM00644"/>
    </source>
</evidence>
<dbReference type="PANTHER" id="PTHR11022">
    <property type="entry name" value="PEPTIDOGLYCAN RECOGNITION PROTEIN"/>
    <property type="match status" value="1"/>
</dbReference>
<dbReference type="InterPro" id="IPR015510">
    <property type="entry name" value="PGRP"/>
</dbReference>